<evidence type="ECO:0000256" key="4">
    <source>
        <dbReference type="ARBA" id="ARBA00023136"/>
    </source>
</evidence>
<proteinExistence type="predicted"/>
<name>A0A0A0BG49_9GAMM</name>
<feature type="transmembrane region" description="Helical" evidence="5">
    <location>
        <begin position="70"/>
        <end position="88"/>
    </location>
</feature>
<dbReference type="EMBL" id="JRQD01000003">
    <property type="protein sequence ID" value="KGM06830.1"/>
    <property type="molecule type" value="Genomic_DNA"/>
</dbReference>
<evidence type="ECO:0000313" key="6">
    <source>
        <dbReference type="EMBL" id="KGM06830.1"/>
    </source>
</evidence>
<feature type="transmembrane region" description="Helical" evidence="5">
    <location>
        <begin position="166"/>
        <end position="187"/>
    </location>
</feature>
<evidence type="ECO:0000256" key="1">
    <source>
        <dbReference type="ARBA" id="ARBA00004141"/>
    </source>
</evidence>
<accession>A0A0A0BG49</accession>
<dbReference type="PANTHER" id="PTHR16950">
    <property type="entry name" value="ZINC TRANSPORTER SLC39A7 HISTIDINE-RICH MEMBRANE PROTEIN KE4"/>
    <property type="match status" value="1"/>
</dbReference>
<evidence type="ECO:0000256" key="2">
    <source>
        <dbReference type="ARBA" id="ARBA00022692"/>
    </source>
</evidence>
<dbReference type="Pfam" id="PF02535">
    <property type="entry name" value="Zip"/>
    <property type="match status" value="1"/>
</dbReference>
<feature type="transmembrane region" description="Helical" evidence="5">
    <location>
        <begin position="36"/>
        <end position="58"/>
    </location>
</feature>
<dbReference type="STRING" id="392484.LP43_1322"/>
<organism evidence="6 7">
    <name type="scientific">Methylophaga thiooxydans</name>
    <dbReference type="NCBI Taxonomy" id="392484"/>
    <lineage>
        <taxon>Bacteria</taxon>
        <taxon>Pseudomonadati</taxon>
        <taxon>Pseudomonadota</taxon>
        <taxon>Gammaproteobacteria</taxon>
        <taxon>Thiotrichales</taxon>
        <taxon>Piscirickettsiaceae</taxon>
        <taxon>Methylophaga</taxon>
    </lineage>
</organism>
<dbReference type="GO" id="GO:0046873">
    <property type="term" value="F:metal ion transmembrane transporter activity"/>
    <property type="evidence" value="ECO:0007669"/>
    <property type="project" value="InterPro"/>
</dbReference>
<dbReference type="InterPro" id="IPR003689">
    <property type="entry name" value="ZIP"/>
</dbReference>
<sequence length="244" mass="26304">MDTTLFTILGFGVLMSLIAVIGGLFIFLPEATLKRWLLPIVSFAAGSLLGGAFFHMLPNALAGTESLSQMMLWVVVGFTVFFALDQLLEWHHCHYTPSEHVQPLGPLLLVADGAHNLLGGLAIGAIFVVDIRAGIVAWVAAALHELPQEIGDFGAMVHAGYSRRKAIVYNFLSALTFPLGGVIAYGIGQSINVHFLVALGTGNFLYIAAADLIPEVKRSERLQETGLRFVFFISGVSLLFMAAF</sequence>
<reference evidence="6 7" key="1">
    <citation type="submission" date="2014-09" db="EMBL/GenBank/DDBJ databases">
        <authorList>
            <person name="Grob C."/>
            <person name="Taubert M."/>
            <person name="Howat A.M."/>
            <person name="Burns O.J."/>
            <person name="Dixon J.L."/>
            <person name="Chen Y."/>
            <person name="Murrell J.C."/>
        </authorList>
    </citation>
    <scope>NUCLEOTIDE SEQUENCE [LARGE SCALE GENOMIC DNA]</scope>
    <source>
        <strain evidence="6">L4</strain>
    </source>
</reference>
<evidence type="ECO:0000256" key="5">
    <source>
        <dbReference type="SAM" id="Phobius"/>
    </source>
</evidence>
<feature type="transmembrane region" description="Helical" evidence="5">
    <location>
        <begin position="6"/>
        <end position="29"/>
    </location>
</feature>
<evidence type="ECO:0000256" key="3">
    <source>
        <dbReference type="ARBA" id="ARBA00022989"/>
    </source>
</evidence>
<comment type="subcellular location">
    <subcellularLocation>
        <location evidence="1">Membrane</location>
        <topology evidence="1">Multi-pass membrane protein</topology>
    </subcellularLocation>
</comment>
<protein>
    <submittedName>
        <fullName evidence="6">Zinc transporter, ZIP family</fullName>
    </submittedName>
</protein>
<evidence type="ECO:0000313" key="7">
    <source>
        <dbReference type="Proteomes" id="UP000029999"/>
    </source>
</evidence>
<keyword evidence="3 5" id="KW-1133">Transmembrane helix</keyword>
<dbReference type="Proteomes" id="UP000029999">
    <property type="component" value="Unassembled WGS sequence"/>
</dbReference>
<keyword evidence="4 5" id="KW-0472">Membrane</keyword>
<dbReference type="GO" id="GO:0016020">
    <property type="term" value="C:membrane"/>
    <property type="evidence" value="ECO:0007669"/>
    <property type="project" value="UniProtKB-SubCell"/>
</dbReference>
<gene>
    <name evidence="6" type="ORF">LP43_1322</name>
</gene>
<feature type="transmembrane region" description="Helical" evidence="5">
    <location>
        <begin position="193"/>
        <end position="213"/>
    </location>
</feature>
<dbReference type="AlphaFoldDB" id="A0A0A0BG49"/>
<dbReference type="PANTHER" id="PTHR16950:SF16">
    <property type="entry name" value="ZINC TRANSPORTER ZIP13"/>
    <property type="match status" value="1"/>
</dbReference>
<comment type="caution">
    <text evidence="6">The sequence shown here is derived from an EMBL/GenBank/DDBJ whole genome shotgun (WGS) entry which is preliminary data.</text>
</comment>
<keyword evidence="2 5" id="KW-0812">Transmembrane</keyword>
<dbReference type="RefSeq" id="WP_281085172.1">
    <property type="nucleotide sequence ID" value="NZ_JRQD01000003.1"/>
</dbReference>
<feature type="transmembrane region" description="Helical" evidence="5">
    <location>
        <begin position="225"/>
        <end position="243"/>
    </location>
</feature>